<evidence type="ECO:0000256" key="7">
    <source>
        <dbReference type="ARBA" id="ARBA00023136"/>
    </source>
</evidence>
<comment type="caution">
    <text evidence="9">The sequence shown here is derived from an EMBL/GenBank/DDBJ whole genome shotgun (WGS) entry which is preliminary data.</text>
</comment>
<feature type="region of interest" description="Disordered" evidence="8">
    <location>
        <begin position="501"/>
        <end position="539"/>
    </location>
</feature>
<dbReference type="Proteomes" id="UP000305064">
    <property type="component" value="Unassembled WGS sequence"/>
</dbReference>
<gene>
    <name evidence="9" type="ORF">D6C94_10708</name>
</gene>
<dbReference type="GO" id="GO:0016020">
    <property type="term" value="C:membrane"/>
    <property type="evidence" value="ECO:0007669"/>
    <property type="project" value="UniProtKB-SubCell"/>
</dbReference>
<dbReference type="SUPFAM" id="SSF53448">
    <property type="entry name" value="Nucleotide-diphospho-sugar transferases"/>
    <property type="match status" value="1"/>
</dbReference>
<dbReference type="InterPro" id="IPR029044">
    <property type="entry name" value="Nucleotide-diphossugar_trans"/>
</dbReference>
<keyword evidence="4" id="KW-0808">Transferase</keyword>
<organism evidence="9 10">
    <name type="scientific">Aureobasidium pullulans</name>
    <name type="common">Black yeast</name>
    <name type="synonym">Pullularia pullulans</name>
    <dbReference type="NCBI Taxonomy" id="5580"/>
    <lineage>
        <taxon>Eukaryota</taxon>
        <taxon>Fungi</taxon>
        <taxon>Dikarya</taxon>
        <taxon>Ascomycota</taxon>
        <taxon>Pezizomycotina</taxon>
        <taxon>Dothideomycetes</taxon>
        <taxon>Dothideomycetidae</taxon>
        <taxon>Dothideales</taxon>
        <taxon>Saccotheciaceae</taxon>
        <taxon>Aureobasidium</taxon>
    </lineage>
</organism>
<dbReference type="AlphaFoldDB" id="A0AB38LGH4"/>
<evidence type="ECO:0000256" key="6">
    <source>
        <dbReference type="ARBA" id="ARBA00022989"/>
    </source>
</evidence>
<keyword evidence="7" id="KW-0472">Membrane</keyword>
<dbReference type="GO" id="GO:0004100">
    <property type="term" value="F:chitin synthase activity"/>
    <property type="evidence" value="ECO:0007669"/>
    <property type="project" value="UniProtKB-EC"/>
</dbReference>
<evidence type="ECO:0000313" key="9">
    <source>
        <dbReference type="EMBL" id="THY67199.1"/>
    </source>
</evidence>
<dbReference type="EC" id="2.4.1.16" evidence="2"/>
<reference evidence="9 10" key="1">
    <citation type="submission" date="2018-10" db="EMBL/GenBank/DDBJ databases">
        <title>Fifty Aureobasidium pullulans genomes reveal a recombining polyextremotolerant generalist.</title>
        <authorList>
            <person name="Gostincar C."/>
            <person name="Turk M."/>
            <person name="Zajc J."/>
            <person name="Gunde-Cimerman N."/>
        </authorList>
    </citation>
    <scope>NUCLEOTIDE SEQUENCE [LARGE SCALE GENOMIC DNA]</scope>
    <source>
        <strain evidence="9 10">EXF-4256</strain>
    </source>
</reference>
<feature type="compositionally biased region" description="Acidic residues" evidence="8">
    <location>
        <begin position="517"/>
        <end position="526"/>
    </location>
</feature>
<evidence type="ECO:0000256" key="2">
    <source>
        <dbReference type="ARBA" id="ARBA00012543"/>
    </source>
</evidence>
<accession>A0AB38LGH4</accession>
<evidence type="ECO:0000256" key="8">
    <source>
        <dbReference type="SAM" id="MobiDB-lite"/>
    </source>
</evidence>
<dbReference type="GO" id="GO:0030428">
    <property type="term" value="C:cell septum"/>
    <property type="evidence" value="ECO:0007669"/>
    <property type="project" value="TreeGrafter"/>
</dbReference>
<comment type="subcellular location">
    <subcellularLocation>
        <location evidence="1">Membrane</location>
        <topology evidence="1">Multi-pass membrane protein</topology>
    </subcellularLocation>
</comment>
<evidence type="ECO:0000313" key="10">
    <source>
        <dbReference type="Proteomes" id="UP000305064"/>
    </source>
</evidence>
<dbReference type="InterPro" id="IPR004835">
    <property type="entry name" value="Chitin_synth"/>
</dbReference>
<dbReference type="GO" id="GO:0006031">
    <property type="term" value="P:chitin biosynthetic process"/>
    <property type="evidence" value="ECO:0007669"/>
    <property type="project" value="TreeGrafter"/>
</dbReference>
<keyword evidence="6" id="KW-1133">Transmembrane helix</keyword>
<proteinExistence type="predicted"/>
<dbReference type="Pfam" id="PF03142">
    <property type="entry name" value="Chitin_synth_2"/>
    <property type="match status" value="1"/>
</dbReference>
<evidence type="ECO:0000256" key="1">
    <source>
        <dbReference type="ARBA" id="ARBA00004141"/>
    </source>
</evidence>
<keyword evidence="5" id="KW-0812">Transmembrane</keyword>
<dbReference type="PANTHER" id="PTHR22914">
    <property type="entry name" value="CHITIN SYNTHASE"/>
    <property type="match status" value="1"/>
</dbReference>
<protein>
    <recommendedName>
        <fullName evidence="2">chitin synthase</fullName>
        <ecNumber evidence="2">2.4.1.16</ecNumber>
    </recommendedName>
</protein>
<name>A0AB38LGH4_AURPU</name>
<dbReference type="GO" id="GO:0071944">
    <property type="term" value="C:cell periphery"/>
    <property type="evidence" value="ECO:0007669"/>
    <property type="project" value="TreeGrafter"/>
</dbReference>
<dbReference type="EMBL" id="QZBJ01000174">
    <property type="protein sequence ID" value="THY67199.1"/>
    <property type="molecule type" value="Genomic_DNA"/>
</dbReference>
<evidence type="ECO:0000256" key="5">
    <source>
        <dbReference type="ARBA" id="ARBA00022692"/>
    </source>
</evidence>
<evidence type="ECO:0000256" key="3">
    <source>
        <dbReference type="ARBA" id="ARBA00022676"/>
    </source>
</evidence>
<evidence type="ECO:0000256" key="4">
    <source>
        <dbReference type="ARBA" id="ARBA00022679"/>
    </source>
</evidence>
<keyword evidence="3" id="KW-0328">Glycosyltransferase</keyword>
<sequence length="539" mass="60788">MPSEEFLQRNKTLLCSRFRSVNKACYHDTPAPTGLHKGRCASRDFYWPPPPVESKWVLSSIPAYSESEEMIKNCVFSLRDNDARPHKQVMCIILDGKPRDVEQYMRITTTFNRQYVTSRFKRNKLIITAGFMEDVPVIVFEKVKNSGKKDSLILCHYLFNVIRKDAPFYIKLLRKEIERNVLPSLVGEDFPGFDIIFCTDADSVIHKGAVAGLANALVRDPKAIASCGLVLVMLEAGAEWSYWNLYQQFQYNFGQFVGRQAENVWGKVTCLPGCITMVAVRPEMAGAMTKYAAPITACPVLLHQVQYLGTDRRLTYSMLSQGKDLNTLFVPNAVSETVAPQSLKQYLSQRRRWDSNAYFNNYFYLAGENMTWITRLWACIEVIKLSLPTRFCSFLPTIWFLINTVTNRQLRQRAHRILLGLFINKFVAPIMSVAISTIIVKNIGSQAWGLTHDAKTAAPGAVEEAIENESAQTAQGFFANVQARNGSIMSIITDESSIGMKTPKARSIASHDREGESEVNEIDEEDPREKTVAQLAAGL</sequence>
<dbReference type="PANTHER" id="PTHR22914:SF41">
    <property type="entry name" value="CHITIN SYNTHASE 7"/>
    <property type="match status" value="1"/>
</dbReference>